<dbReference type="RefSeq" id="WP_154253260.1">
    <property type="nucleotide sequence ID" value="NZ_CYZU01000008.1"/>
</dbReference>
<evidence type="ECO:0000313" key="2">
    <source>
        <dbReference type="Proteomes" id="UP000095544"/>
    </source>
</evidence>
<dbReference type="AlphaFoldDB" id="A0A174BYB6"/>
<name>A0A174BYB6_9FIRM</name>
<protein>
    <submittedName>
        <fullName evidence="1">Uncharacterized protein</fullName>
    </submittedName>
</protein>
<sequence length="57" mass="6786">MRKLREEIIQMVAELIVECRKLSKSEFQQWKNEVMRETTATAKPFIERVIMVVEDSS</sequence>
<reference evidence="1 2" key="1">
    <citation type="submission" date="2015-09" db="EMBL/GenBank/DDBJ databases">
        <authorList>
            <consortium name="Pathogen Informatics"/>
        </authorList>
    </citation>
    <scope>NUCLEOTIDE SEQUENCE [LARGE SCALE GENOMIC DNA]</scope>
    <source>
        <strain evidence="1 2">2789STDY5834876</strain>
    </source>
</reference>
<gene>
    <name evidence="1" type="ORF">ERS852491_01130</name>
</gene>
<proteinExistence type="predicted"/>
<dbReference type="EMBL" id="CYZU01000008">
    <property type="protein sequence ID" value="CUO04630.1"/>
    <property type="molecule type" value="Genomic_DNA"/>
</dbReference>
<evidence type="ECO:0000313" key="1">
    <source>
        <dbReference type="EMBL" id="CUO04630.1"/>
    </source>
</evidence>
<accession>A0A174BYB6</accession>
<organism evidence="1 2">
    <name type="scientific">Faecalicatena contorta</name>
    <dbReference type="NCBI Taxonomy" id="39482"/>
    <lineage>
        <taxon>Bacteria</taxon>
        <taxon>Bacillati</taxon>
        <taxon>Bacillota</taxon>
        <taxon>Clostridia</taxon>
        <taxon>Lachnospirales</taxon>
        <taxon>Lachnospiraceae</taxon>
        <taxon>Faecalicatena</taxon>
    </lineage>
</organism>
<dbReference type="Proteomes" id="UP000095544">
    <property type="component" value="Unassembled WGS sequence"/>
</dbReference>
<dbReference type="STRING" id="39482.ERS852491_01130"/>